<evidence type="ECO:0000313" key="2">
    <source>
        <dbReference type="EMBL" id="QKX64629.1"/>
    </source>
</evidence>
<dbReference type="OrthoDB" id="4456362at2759"/>
<keyword evidence="3" id="KW-1185">Reference proteome</keyword>
<dbReference type="KEGG" id="trg:TRUGW13939_11804"/>
<dbReference type="Gene3D" id="3.10.450.50">
    <property type="match status" value="1"/>
</dbReference>
<organism evidence="2 3">
    <name type="scientific">Talaromyces rugulosus</name>
    <name type="common">Penicillium rugulosum</name>
    <dbReference type="NCBI Taxonomy" id="121627"/>
    <lineage>
        <taxon>Eukaryota</taxon>
        <taxon>Fungi</taxon>
        <taxon>Dikarya</taxon>
        <taxon>Ascomycota</taxon>
        <taxon>Pezizomycotina</taxon>
        <taxon>Eurotiomycetes</taxon>
        <taxon>Eurotiomycetidae</taxon>
        <taxon>Eurotiales</taxon>
        <taxon>Trichocomaceae</taxon>
        <taxon>Talaromyces</taxon>
        <taxon>Talaromyces sect. Islandici</taxon>
    </lineage>
</organism>
<accession>A0A7H8RDT3</accession>
<dbReference type="InterPro" id="IPR032710">
    <property type="entry name" value="NTF2-like_dom_sf"/>
</dbReference>
<dbReference type="InterPro" id="IPR037401">
    <property type="entry name" value="SnoaL-like"/>
</dbReference>
<name>A0A7H8RDT3_TALRU</name>
<dbReference type="EMBL" id="CP055903">
    <property type="protein sequence ID" value="QKX64629.1"/>
    <property type="molecule type" value="Genomic_DNA"/>
</dbReference>
<protein>
    <recommendedName>
        <fullName evidence="1">SnoaL-like domain-containing protein</fullName>
    </recommendedName>
</protein>
<dbReference type="Pfam" id="PF13577">
    <property type="entry name" value="SnoaL_4"/>
    <property type="match status" value="1"/>
</dbReference>
<dbReference type="SUPFAM" id="SSF54427">
    <property type="entry name" value="NTF2-like"/>
    <property type="match status" value="1"/>
</dbReference>
<feature type="domain" description="SnoaL-like" evidence="1">
    <location>
        <begin position="5"/>
        <end position="137"/>
    </location>
</feature>
<dbReference type="Proteomes" id="UP000509510">
    <property type="component" value="Chromosome VI"/>
</dbReference>
<dbReference type="GeneID" id="55999281"/>
<sequence>MPLPLETAQAVYRKKSQYGRYIDTKQWDKFSEVALPNAKLSFHNRDGSVLKAGKRHLTFSSSQEFTMFFSKFFANAQSLHIFGPGDLEQTADDEVTAIWGMEDQIILKGSAGLVEMRGGGYYFETWKKVGDDWFLASLGLERTYQKISFLGRFIMFLETCLGVSFV</sequence>
<evidence type="ECO:0000313" key="3">
    <source>
        <dbReference type="Proteomes" id="UP000509510"/>
    </source>
</evidence>
<evidence type="ECO:0000259" key="1">
    <source>
        <dbReference type="Pfam" id="PF13577"/>
    </source>
</evidence>
<dbReference type="RefSeq" id="XP_035350802.1">
    <property type="nucleotide sequence ID" value="XM_035494909.1"/>
</dbReference>
<gene>
    <name evidence="2" type="ORF">TRUGW13939_11804</name>
</gene>
<dbReference type="AlphaFoldDB" id="A0A7H8RDT3"/>
<proteinExistence type="predicted"/>
<reference evidence="3" key="1">
    <citation type="submission" date="2020-06" db="EMBL/GenBank/DDBJ databases">
        <title>A chromosome-scale genome assembly of Talaromyces rugulosus W13939.</title>
        <authorList>
            <person name="Wang B."/>
            <person name="Guo L."/>
            <person name="Ye K."/>
            <person name="Wang L."/>
        </authorList>
    </citation>
    <scope>NUCLEOTIDE SEQUENCE [LARGE SCALE GENOMIC DNA]</scope>
    <source>
        <strain evidence="3">W13939</strain>
    </source>
</reference>